<accession>A0A975BXE4</accession>
<evidence type="ECO:0000313" key="2">
    <source>
        <dbReference type="Proteomes" id="UP000663722"/>
    </source>
</evidence>
<protein>
    <submittedName>
        <fullName evidence="1">Uncharacterized protein</fullName>
    </submittedName>
</protein>
<organism evidence="1 2">
    <name type="scientific">Desulfonema magnum</name>
    <dbReference type="NCBI Taxonomy" id="45655"/>
    <lineage>
        <taxon>Bacteria</taxon>
        <taxon>Pseudomonadati</taxon>
        <taxon>Thermodesulfobacteriota</taxon>
        <taxon>Desulfobacteria</taxon>
        <taxon>Desulfobacterales</taxon>
        <taxon>Desulfococcaceae</taxon>
        <taxon>Desulfonema</taxon>
    </lineage>
</organism>
<reference evidence="1" key="1">
    <citation type="journal article" date="2021" name="Microb. Physiol.">
        <title>Proteogenomic Insights into the Physiology of Marine, Sulfate-Reducing, Filamentous Desulfonema limicola and Desulfonema magnum.</title>
        <authorList>
            <person name="Schnaars V."/>
            <person name="Wohlbrand L."/>
            <person name="Scheve S."/>
            <person name="Hinrichs C."/>
            <person name="Reinhardt R."/>
            <person name="Rabus R."/>
        </authorList>
    </citation>
    <scope>NUCLEOTIDE SEQUENCE</scope>
    <source>
        <strain evidence="1">4be13</strain>
    </source>
</reference>
<dbReference type="EMBL" id="CP061800">
    <property type="protein sequence ID" value="QTA93481.1"/>
    <property type="molecule type" value="Genomic_DNA"/>
</dbReference>
<name>A0A975BXE4_9BACT</name>
<gene>
    <name evidence="1" type="ORF">dnm_095820</name>
</gene>
<dbReference type="AlphaFoldDB" id="A0A975BXE4"/>
<dbReference type="KEGG" id="dmm:dnm_095820"/>
<keyword evidence="2" id="KW-1185">Reference proteome</keyword>
<sequence>MNDKLACLRISLAESGMKLLTEFSCPRKIGDSRPFWGH</sequence>
<evidence type="ECO:0000313" key="1">
    <source>
        <dbReference type="EMBL" id="QTA93481.1"/>
    </source>
</evidence>
<proteinExistence type="predicted"/>
<dbReference type="Proteomes" id="UP000663722">
    <property type="component" value="Chromosome"/>
</dbReference>